<dbReference type="EMBL" id="JAMPKK010000017">
    <property type="protein sequence ID" value="MEP0864829.1"/>
    <property type="molecule type" value="Genomic_DNA"/>
</dbReference>
<feature type="compositionally biased region" description="Basic and acidic residues" evidence="1">
    <location>
        <begin position="1"/>
        <end position="12"/>
    </location>
</feature>
<evidence type="ECO:0000313" key="3">
    <source>
        <dbReference type="Proteomes" id="UP001442494"/>
    </source>
</evidence>
<comment type="caution">
    <text evidence="2">The sequence shown here is derived from an EMBL/GenBank/DDBJ whole genome shotgun (WGS) entry which is preliminary data.</text>
</comment>
<protein>
    <submittedName>
        <fullName evidence="2">Uncharacterized protein</fullName>
    </submittedName>
</protein>
<accession>A0ABV0JN20</accession>
<proteinExistence type="predicted"/>
<name>A0ABV0JN20_9CYAN</name>
<keyword evidence="3" id="KW-1185">Reference proteome</keyword>
<feature type="compositionally biased region" description="Acidic residues" evidence="1">
    <location>
        <begin position="51"/>
        <end position="64"/>
    </location>
</feature>
<feature type="region of interest" description="Disordered" evidence="1">
    <location>
        <begin position="1"/>
        <end position="75"/>
    </location>
</feature>
<evidence type="ECO:0000256" key="1">
    <source>
        <dbReference type="SAM" id="MobiDB-lite"/>
    </source>
</evidence>
<dbReference type="RefSeq" id="WP_190423624.1">
    <property type="nucleotide sequence ID" value="NZ_JAMPKK010000017.1"/>
</dbReference>
<reference evidence="2 3" key="1">
    <citation type="submission" date="2022-04" db="EMBL/GenBank/DDBJ databases">
        <title>Positive selection, recombination, and allopatry shape intraspecific diversity of widespread and dominant cyanobacteria.</title>
        <authorList>
            <person name="Wei J."/>
            <person name="Shu W."/>
            <person name="Hu C."/>
        </authorList>
    </citation>
    <scope>NUCLEOTIDE SEQUENCE [LARGE SCALE GENOMIC DNA]</scope>
    <source>
        <strain evidence="2 3">GB2-A5</strain>
    </source>
</reference>
<organism evidence="2 3">
    <name type="scientific">Funiculus sociatus GB2-A5</name>
    <dbReference type="NCBI Taxonomy" id="2933946"/>
    <lineage>
        <taxon>Bacteria</taxon>
        <taxon>Bacillati</taxon>
        <taxon>Cyanobacteriota</taxon>
        <taxon>Cyanophyceae</taxon>
        <taxon>Coleofasciculales</taxon>
        <taxon>Coleofasciculaceae</taxon>
        <taxon>Funiculus</taxon>
    </lineage>
</organism>
<sequence>MATPDPDTRPTDLKITGNIDTPDTPSMPAPDAYVNLGDSASNPLIISPLSEEAEATEYQEETEDAERSTAASEGE</sequence>
<evidence type="ECO:0000313" key="2">
    <source>
        <dbReference type="EMBL" id="MEP0864829.1"/>
    </source>
</evidence>
<dbReference type="Proteomes" id="UP001442494">
    <property type="component" value="Unassembled WGS sequence"/>
</dbReference>
<gene>
    <name evidence="2" type="ORF">NDI37_10145</name>
</gene>